<dbReference type="InterPro" id="IPR016126">
    <property type="entry name" value="Secretoglobin"/>
</dbReference>
<accession>A0A3Q0DKQ7</accession>
<dbReference type="RefSeq" id="XP_021565084.1">
    <property type="nucleotide sequence ID" value="XM_021709409.1"/>
</dbReference>
<keyword evidence="5" id="KW-1185">Reference proteome</keyword>
<comment type="subcellular location">
    <subcellularLocation>
        <location evidence="1">Secreted</location>
    </subcellularLocation>
</comment>
<dbReference type="PROSITE" id="PS51311">
    <property type="entry name" value="SCGB"/>
    <property type="match status" value="1"/>
</dbReference>
<dbReference type="OrthoDB" id="9741516at2759"/>
<dbReference type="GO" id="GO:0005615">
    <property type="term" value="C:extracellular space"/>
    <property type="evidence" value="ECO:0007669"/>
    <property type="project" value="TreeGrafter"/>
</dbReference>
<dbReference type="SUPFAM" id="SSF48201">
    <property type="entry name" value="Uteroglobin-like"/>
    <property type="match status" value="1"/>
</dbReference>
<protein>
    <submittedName>
        <fullName evidence="6">Mammaglobin-B-like</fullName>
    </submittedName>
</protein>
<dbReference type="KEGG" id="csyr:110595011"/>
<keyword evidence="4" id="KW-0732">Signal</keyword>
<evidence type="ECO:0000256" key="4">
    <source>
        <dbReference type="SAM" id="SignalP"/>
    </source>
</evidence>
<dbReference type="GO" id="GO:0030521">
    <property type="term" value="P:androgen receptor signaling pathway"/>
    <property type="evidence" value="ECO:0007669"/>
    <property type="project" value="TreeGrafter"/>
</dbReference>
<feature type="region of interest" description="Disordered" evidence="3">
    <location>
        <begin position="27"/>
        <end position="50"/>
    </location>
</feature>
<evidence type="ECO:0000256" key="1">
    <source>
        <dbReference type="ARBA" id="ARBA00004613"/>
    </source>
</evidence>
<feature type="signal peptide" evidence="4">
    <location>
        <begin position="1"/>
        <end position="23"/>
    </location>
</feature>
<keyword evidence="2" id="KW-0964">Secreted</keyword>
<sequence>MKLQMVLMLLLCYAASFMLKADWEENSHPLESPCSNEEPMGGKSPGSQNLAIDSRVSISDYKELLKPFINNYAMPEAVGKFKQCFLNQSNETPKNFELMLKTMYDSIWCMIF</sequence>
<dbReference type="GeneID" id="110595011"/>
<dbReference type="PANTHER" id="PTHR14037:SF4">
    <property type="entry name" value="MAMMAGLOBIN-B"/>
    <property type="match status" value="1"/>
</dbReference>
<dbReference type="InterPro" id="IPR035960">
    <property type="entry name" value="Secretoglobin_sf"/>
</dbReference>
<feature type="chain" id="PRO_5017937661" evidence="4">
    <location>
        <begin position="24"/>
        <end position="112"/>
    </location>
</feature>
<reference evidence="6" key="1">
    <citation type="submission" date="2025-08" db="UniProtKB">
        <authorList>
            <consortium name="RefSeq"/>
        </authorList>
    </citation>
    <scope>IDENTIFICATION</scope>
</reference>
<proteinExistence type="predicted"/>
<evidence type="ECO:0000313" key="5">
    <source>
        <dbReference type="Proteomes" id="UP000189704"/>
    </source>
</evidence>
<organism evidence="5 6">
    <name type="scientific">Carlito syrichta</name>
    <name type="common">Philippine tarsier</name>
    <name type="synonym">Tarsius syrichta</name>
    <dbReference type="NCBI Taxonomy" id="1868482"/>
    <lineage>
        <taxon>Eukaryota</taxon>
        <taxon>Metazoa</taxon>
        <taxon>Chordata</taxon>
        <taxon>Craniata</taxon>
        <taxon>Vertebrata</taxon>
        <taxon>Euteleostomi</taxon>
        <taxon>Mammalia</taxon>
        <taxon>Eutheria</taxon>
        <taxon>Euarchontoglires</taxon>
        <taxon>Primates</taxon>
        <taxon>Haplorrhini</taxon>
        <taxon>Tarsiiformes</taxon>
        <taxon>Tarsiidae</taxon>
        <taxon>Carlito</taxon>
    </lineage>
</organism>
<dbReference type="PANTHER" id="PTHR14037">
    <property type="entry name" value="MAMMAGLOBIN-RELATED"/>
    <property type="match status" value="1"/>
</dbReference>
<evidence type="ECO:0000313" key="6">
    <source>
        <dbReference type="RefSeq" id="XP_021565084.1"/>
    </source>
</evidence>
<dbReference type="Proteomes" id="UP000189704">
    <property type="component" value="Unplaced"/>
</dbReference>
<name>A0A3Q0DKQ7_CARSF</name>
<gene>
    <name evidence="6" type="primary">LOC110595011</name>
</gene>
<evidence type="ECO:0000256" key="2">
    <source>
        <dbReference type="ARBA" id="ARBA00022525"/>
    </source>
</evidence>
<dbReference type="AlphaFoldDB" id="A0A3Q0DKQ7"/>
<dbReference type="Pfam" id="PF01099">
    <property type="entry name" value="Uteroglobin"/>
    <property type="match status" value="1"/>
</dbReference>
<evidence type="ECO:0000256" key="3">
    <source>
        <dbReference type="SAM" id="MobiDB-lite"/>
    </source>
</evidence>